<reference evidence="1" key="1">
    <citation type="journal article" date="2023" name="Insect Mol. Biol.">
        <title>Genome sequencing provides insights into the evolution of gene families encoding plant cell wall-degrading enzymes in longhorned beetles.</title>
        <authorList>
            <person name="Shin N.R."/>
            <person name="Okamura Y."/>
            <person name="Kirsch R."/>
            <person name="Pauchet Y."/>
        </authorList>
    </citation>
    <scope>NUCLEOTIDE SEQUENCE</scope>
    <source>
        <strain evidence="1">RBIC_L_NR</strain>
    </source>
</reference>
<keyword evidence="2" id="KW-1185">Reference proteome</keyword>
<organism evidence="1 2">
    <name type="scientific">Rhamnusium bicolor</name>
    <dbReference type="NCBI Taxonomy" id="1586634"/>
    <lineage>
        <taxon>Eukaryota</taxon>
        <taxon>Metazoa</taxon>
        <taxon>Ecdysozoa</taxon>
        <taxon>Arthropoda</taxon>
        <taxon>Hexapoda</taxon>
        <taxon>Insecta</taxon>
        <taxon>Pterygota</taxon>
        <taxon>Neoptera</taxon>
        <taxon>Endopterygota</taxon>
        <taxon>Coleoptera</taxon>
        <taxon>Polyphaga</taxon>
        <taxon>Cucujiformia</taxon>
        <taxon>Chrysomeloidea</taxon>
        <taxon>Cerambycidae</taxon>
        <taxon>Lepturinae</taxon>
        <taxon>Rhagiini</taxon>
        <taxon>Rhamnusium</taxon>
    </lineage>
</organism>
<protein>
    <submittedName>
        <fullName evidence="1">Uncharacterized protein</fullName>
    </submittedName>
</protein>
<sequence length="150" mass="17960">MDENFLKLFTEYWERLFAPVEMFNEYVLLKLLSIKCESDEPFIKNFAKGIVTFLEQLIAEYSPHVHNKFKPLLKKVLDSIFEKKIDKYLFFYNILRFKTTTSTCILVLDVMDKVDEYGSKDLFKIFNDVIHILEQVKDPIVKIYFKSYKS</sequence>
<name>A0AAV8Y618_9CUCU</name>
<comment type="caution">
    <text evidence="1">The sequence shown here is derived from an EMBL/GenBank/DDBJ whole genome shotgun (WGS) entry which is preliminary data.</text>
</comment>
<evidence type="ECO:0000313" key="2">
    <source>
        <dbReference type="Proteomes" id="UP001162156"/>
    </source>
</evidence>
<dbReference type="AlphaFoldDB" id="A0AAV8Y618"/>
<evidence type="ECO:0000313" key="1">
    <source>
        <dbReference type="EMBL" id="KAJ8946928.1"/>
    </source>
</evidence>
<proteinExistence type="predicted"/>
<dbReference type="EMBL" id="JANEYF010002409">
    <property type="protein sequence ID" value="KAJ8946928.1"/>
    <property type="molecule type" value="Genomic_DNA"/>
</dbReference>
<accession>A0AAV8Y618</accession>
<gene>
    <name evidence="1" type="ORF">NQ314_008727</name>
</gene>
<dbReference type="Proteomes" id="UP001162156">
    <property type="component" value="Unassembled WGS sequence"/>
</dbReference>